<feature type="chain" id="PRO_5044880310" description="SEA domain-containing protein" evidence="2">
    <location>
        <begin position="33"/>
        <end position="699"/>
    </location>
</feature>
<evidence type="ECO:0000256" key="1">
    <source>
        <dbReference type="SAM" id="MobiDB-lite"/>
    </source>
</evidence>
<keyword evidence="2" id="KW-0732">Signal</keyword>
<evidence type="ECO:0008006" key="5">
    <source>
        <dbReference type="Google" id="ProtNLM"/>
    </source>
</evidence>
<accession>A0ABD3Q6E5</accession>
<sequence>MHIVIIRGQNQMKMRALIFLMPLLLCFRYSIAQVSTNAPSVPRNPAFTSGMPLSTFGPTTGGNTVNGTLTPINPPTNTPSRHPSFDSPTSTIPTAPPFTVSSAPTESPTISAKPTSRWPSILVSLQPSTQPSYSAAQTVTASYTQRLLVTTSQTFSSEQTQLFQFLYERYTSSFGYNSSAEILTECEITRQTISQDPANVTFFSTGFINRRIQEAVFSLSLRFTMEYRSYSAQFNISDYGILFKAFINQNTTKVAEDMARIGLPTVVAGEVIMFTSSHRPTSQPTFVTLSPSLSGSPSSSPTLLPSGMPSSSPTDDLPTVNVVSKSFALGTSLGIVGACVVAFMYYIYRLHRENTDESSARPPSETDTQKIEYHGEDEESAAVTEAPNPEQSTAVENKPKQHELSAPMFDIETAVLPKPQSENHPPERQLYLSETSTENNASLIHFIAEGLPQSALFSSERVSEMFPEANNVAMIHSASFSSSNEGYNDEIQHADSFNDSFHPSVFDGSTDELDNYKNQDIEVFRKAVEGILHDVDGMMMLAVTKALTESHLISDNGCDNNSLEAECLYQTFDWWKKNEKSMIDSRDEYFQDLLNKIVAYVFYGSIPPLQGSQIVHGCAKIIGLPRSRDLPQTTLIIQGMLKTNDLVLGQQCIRNAFNHFGAIEAAAIAPNNHGFGEWLTVIVVQLDILIMETPDMQIL</sequence>
<feature type="compositionally biased region" description="Low complexity" evidence="1">
    <location>
        <begin position="288"/>
        <end position="314"/>
    </location>
</feature>
<dbReference type="AlphaFoldDB" id="A0ABD3Q6E5"/>
<feature type="signal peptide" evidence="2">
    <location>
        <begin position="1"/>
        <end position="32"/>
    </location>
</feature>
<dbReference type="EMBL" id="JABMIG020000070">
    <property type="protein sequence ID" value="KAL3795551.1"/>
    <property type="molecule type" value="Genomic_DNA"/>
</dbReference>
<evidence type="ECO:0000313" key="4">
    <source>
        <dbReference type="Proteomes" id="UP001516023"/>
    </source>
</evidence>
<dbReference type="Proteomes" id="UP001516023">
    <property type="component" value="Unassembled WGS sequence"/>
</dbReference>
<reference evidence="3 4" key="1">
    <citation type="journal article" date="2020" name="G3 (Bethesda)">
        <title>Improved Reference Genome for Cyclotella cryptica CCMP332, a Model for Cell Wall Morphogenesis, Salinity Adaptation, and Lipid Production in Diatoms (Bacillariophyta).</title>
        <authorList>
            <person name="Roberts W.R."/>
            <person name="Downey K.M."/>
            <person name="Ruck E.C."/>
            <person name="Traller J.C."/>
            <person name="Alverson A.J."/>
        </authorList>
    </citation>
    <scope>NUCLEOTIDE SEQUENCE [LARGE SCALE GENOMIC DNA]</scope>
    <source>
        <strain evidence="3 4">CCMP332</strain>
    </source>
</reference>
<evidence type="ECO:0000256" key="2">
    <source>
        <dbReference type="SAM" id="SignalP"/>
    </source>
</evidence>
<evidence type="ECO:0000313" key="3">
    <source>
        <dbReference type="EMBL" id="KAL3795551.1"/>
    </source>
</evidence>
<proteinExistence type="predicted"/>
<keyword evidence="4" id="KW-1185">Reference proteome</keyword>
<gene>
    <name evidence="3" type="ORF">HJC23_009264</name>
</gene>
<feature type="region of interest" description="Disordered" evidence="1">
    <location>
        <begin position="375"/>
        <end position="401"/>
    </location>
</feature>
<name>A0ABD3Q6E5_9STRA</name>
<comment type="caution">
    <text evidence="3">The sequence shown here is derived from an EMBL/GenBank/DDBJ whole genome shotgun (WGS) entry which is preliminary data.</text>
</comment>
<feature type="region of interest" description="Disordered" evidence="1">
    <location>
        <begin position="280"/>
        <end position="315"/>
    </location>
</feature>
<organism evidence="3 4">
    <name type="scientific">Cyclotella cryptica</name>
    <dbReference type="NCBI Taxonomy" id="29204"/>
    <lineage>
        <taxon>Eukaryota</taxon>
        <taxon>Sar</taxon>
        <taxon>Stramenopiles</taxon>
        <taxon>Ochrophyta</taxon>
        <taxon>Bacillariophyta</taxon>
        <taxon>Coscinodiscophyceae</taxon>
        <taxon>Thalassiosirophycidae</taxon>
        <taxon>Stephanodiscales</taxon>
        <taxon>Stephanodiscaceae</taxon>
        <taxon>Cyclotella</taxon>
    </lineage>
</organism>
<protein>
    <recommendedName>
        <fullName evidence="5">SEA domain-containing protein</fullName>
    </recommendedName>
</protein>